<name>A0A815TFP8_9BILA</name>
<accession>A0A815TFP8</accession>
<organism evidence="2 6">
    <name type="scientific">Didymodactylos carnosus</name>
    <dbReference type="NCBI Taxonomy" id="1234261"/>
    <lineage>
        <taxon>Eukaryota</taxon>
        <taxon>Metazoa</taxon>
        <taxon>Spiralia</taxon>
        <taxon>Gnathifera</taxon>
        <taxon>Rotifera</taxon>
        <taxon>Eurotatoria</taxon>
        <taxon>Bdelloidea</taxon>
        <taxon>Philodinida</taxon>
        <taxon>Philodinidae</taxon>
        <taxon>Didymodactylos</taxon>
    </lineage>
</organism>
<dbReference type="Proteomes" id="UP000681722">
    <property type="component" value="Unassembled WGS sequence"/>
</dbReference>
<dbReference type="EMBL" id="CAJOBC010088443">
    <property type="protein sequence ID" value="CAF4368744.1"/>
    <property type="molecule type" value="Genomic_DNA"/>
</dbReference>
<comment type="caution">
    <text evidence="2">The sequence shown here is derived from an EMBL/GenBank/DDBJ whole genome shotgun (WGS) entry which is preliminary data.</text>
</comment>
<dbReference type="Proteomes" id="UP000682733">
    <property type="component" value="Unassembled WGS sequence"/>
</dbReference>
<evidence type="ECO:0000313" key="4">
    <source>
        <dbReference type="EMBL" id="CAF4300901.1"/>
    </source>
</evidence>
<dbReference type="Proteomes" id="UP000677228">
    <property type="component" value="Unassembled WGS sequence"/>
</dbReference>
<dbReference type="EMBL" id="CAJOBA010057519">
    <property type="protein sequence ID" value="CAF4300901.1"/>
    <property type="molecule type" value="Genomic_DNA"/>
</dbReference>
<evidence type="ECO:0000313" key="3">
    <source>
        <dbReference type="EMBL" id="CAF1513329.1"/>
    </source>
</evidence>
<proteinExistence type="predicted"/>
<dbReference type="Proteomes" id="UP000663829">
    <property type="component" value="Unassembled WGS sequence"/>
</dbReference>
<evidence type="ECO:0000313" key="5">
    <source>
        <dbReference type="EMBL" id="CAF4368744.1"/>
    </source>
</evidence>
<keyword evidence="6" id="KW-1185">Reference proteome</keyword>
<dbReference type="EMBL" id="CAJNOQ010022917">
    <property type="protein sequence ID" value="CAF1507759.1"/>
    <property type="molecule type" value="Genomic_DNA"/>
</dbReference>
<evidence type="ECO:0000313" key="2">
    <source>
        <dbReference type="EMBL" id="CAF1507759.1"/>
    </source>
</evidence>
<evidence type="ECO:0000256" key="1">
    <source>
        <dbReference type="SAM" id="MobiDB-lite"/>
    </source>
</evidence>
<gene>
    <name evidence="2" type="ORF">GPM918_LOCUS36974</name>
    <name evidence="3" type="ORF">OVA965_LOCUS37467</name>
    <name evidence="5" type="ORF">SRO942_LOCUS37723</name>
    <name evidence="4" type="ORF">TMI583_LOCUS38550</name>
</gene>
<protein>
    <submittedName>
        <fullName evidence="2">Uncharacterized protein</fullName>
    </submittedName>
</protein>
<feature type="non-terminal residue" evidence="2">
    <location>
        <position position="1"/>
    </location>
</feature>
<feature type="region of interest" description="Disordered" evidence="1">
    <location>
        <begin position="1"/>
        <end position="26"/>
    </location>
</feature>
<dbReference type="EMBL" id="CAJNOK010035437">
    <property type="protein sequence ID" value="CAF1513329.1"/>
    <property type="molecule type" value="Genomic_DNA"/>
</dbReference>
<dbReference type="OrthoDB" id="10049581at2759"/>
<dbReference type="Gene3D" id="2.60.120.260">
    <property type="entry name" value="Galactose-binding domain-like"/>
    <property type="match status" value="1"/>
</dbReference>
<sequence length="173" mass="18766">TSTTSTTTTTQATTTPTPPCTPVLSTTGQLYNVRNPTTTASGYTCYAYKWYATSSSATLTFALRQDPGFWSLDDVSVYDGGTQVLVNGGFETGSFSPWIYSYPNGHGGTYGRIDHNTYSYAHTGYYYYADGCYSYTDYLSQTFATVLGDLYVISFYIFQDGGGATIIGNVTIG</sequence>
<dbReference type="AlphaFoldDB" id="A0A815TFP8"/>
<evidence type="ECO:0000313" key="6">
    <source>
        <dbReference type="Proteomes" id="UP000663829"/>
    </source>
</evidence>
<feature type="compositionally biased region" description="Low complexity" evidence="1">
    <location>
        <begin position="1"/>
        <end position="15"/>
    </location>
</feature>
<reference evidence="2" key="1">
    <citation type="submission" date="2021-02" db="EMBL/GenBank/DDBJ databases">
        <authorList>
            <person name="Nowell W R."/>
        </authorList>
    </citation>
    <scope>NUCLEOTIDE SEQUENCE</scope>
</reference>